<proteinExistence type="predicted"/>
<evidence type="ECO:0000313" key="2">
    <source>
        <dbReference type="EMBL" id="KAA6362371.1"/>
    </source>
</evidence>
<feature type="compositionally biased region" description="Basic and acidic residues" evidence="1">
    <location>
        <begin position="365"/>
        <end position="374"/>
    </location>
</feature>
<dbReference type="Proteomes" id="UP000324800">
    <property type="component" value="Unassembled WGS sequence"/>
</dbReference>
<dbReference type="InterPro" id="IPR036397">
    <property type="entry name" value="RNaseH_sf"/>
</dbReference>
<dbReference type="EMBL" id="SNRW01024284">
    <property type="protein sequence ID" value="KAA6362371.1"/>
    <property type="molecule type" value="Genomic_DNA"/>
</dbReference>
<comment type="caution">
    <text evidence="2">The sequence shown here is derived from an EMBL/GenBank/DDBJ whole genome shotgun (WGS) entry which is preliminary data.</text>
</comment>
<feature type="non-terminal residue" evidence="2">
    <location>
        <position position="460"/>
    </location>
</feature>
<gene>
    <name evidence="2" type="ORF">EZS28_042102</name>
</gene>
<protein>
    <submittedName>
        <fullName evidence="2">Uncharacterized protein</fullName>
    </submittedName>
</protein>
<accession>A0A5J4TXK7</accession>
<dbReference type="AlphaFoldDB" id="A0A5J4TXK7"/>
<name>A0A5J4TXK7_9EUKA</name>
<reference evidence="2 3" key="1">
    <citation type="submission" date="2019-03" db="EMBL/GenBank/DDBJ databases">
        <title>Single cell metagenomics reveals metabolic interactions within the superorganism composed of flagellate Streblomastix strix and complex community of Bacteroidetes bacteria on its surface.</title>
        <authorList>
            <person name="Treitli S.C."/>
            <person name="Kolisko M."/>
            <person name="Husnik F."/>
            <person name="Keeling P."/>
            <person name="Hampl V."/>
        </authorList>
    </citation>
    <scope>NUCLEOTIDE SEQUENCE [LARGE SCALE GENOMIC DNA]</scope>
    <source>
        <strain evidence="2">ST1C</strain>
    </source>
</reference>
<sequence length="460" mass="53026">MVKCGGENKEYLKNMTQKVIETLIYFGFTMNTEKSETEPNQTVIFLVWECNLANAAVKTKPRKRLILLHDLYNMRRWIKTGTEITVKQTAKLIRKLNYLRLQFQEASLFLNTTDHQKAQSASLRGWNTTIIMNKTTIPDINWWIAKLRANIPTQFIQIPPQMTMTTDAAPSGWGSTLEKEQEMKAMAHGTWNIRQAKLTSNNREIKAITQGLRSFAKTLQNLRIQSLAIRSDNSTAVFDIKKWRASASLIKEIKQVHQTIEKLVIQIQITHLPGVKKRNSRCTKLTITSRRLQTKGEDFSTDMSSDELESNNRLIFTTLQQPTAKIHVNNKRTRRNSNRRSKLNMEDGTSMVSPSYPSPSSSSEEDQRRTDRSNDNSSTMARPDMVHRTSKRECSIPYAWLEQQNSRTRNIVNQDEFETPSRKDMLFPDGPKARKGRRFARKILRILNVSKGAIDMILYG</sequence>
<feature type="compositionally biased region" description="Low complexity" evidence="1">
    <location>
        <begin position="353"/>
        <end position="362"/>
    </location>
</feature>
<dbReference type="InterPro" id="IPR043502">
    <property type="entry name" value="DNA/RNA_pol_sf"/>
</dbReference>
<evidence type="ECO:0000256" key="1">
    <source>
        <dbReference type="SAM" id="MobiDB-lite"/>
    </source>
</evidence>
<dbReference type="CDD" id="cd09275">
    <property type="entry name" value="RNase_HI_RT_DIRS1"/>
    <property type="match status" value="1"/>
</dbReference>
<dbReference type="GO" id="GO:0003676">
    <property type="term" value="F:nucleic acid binding"/>
    <property type="evidence" value="ECO:0007669"/>
    <property type="project" value="InterPro"/>
</dbReference>
<feature type="compositionally biased region" description="Basic residues" evidence="1">
    <location>
        <begin position="328"/>
        <end position="342"/>
    </location>
</feature>
<dbReference type="Gene3D" id="3.30.420.10">
    <property type="entry name" value="Ribonuclease H-like superfamily/Ribonuclease H"/>
    <property type="match status" value="1"/>
</dbReference>
<evidence type="ECO:0000313" key="3">
    <source>
        <dbReference type="Proteomes" id="UP000324800"/>
    </source>
</evidence>
<organism evidence="2 3">
    <name type="scientific">Streblomastix strix</name>
    <dbReference type="NCBI Taxonomy" id="222440"/>
    <lineage>
        <taxon>Eukaryota</taxon>
        <taxon>Metamonada</taxon>
        <taxon>Preaxostyla</taxon>
        <taxon>Oxymonadida</taxon>
        <taxon>Streblomastigidae</taxon>
        <taxon>Streblomastix</taxon>
    </lineage>
</organism>
<dbReference type="SUPFAM" id="SSF56672">
    <property type="entry name" value="DNA/RNA polymerases"/>
    <property type="match status" value="1"/>
</dbReference>
<feature type="region of interest" description="Disordered" evidence="1">
    <location>
        <begin position="319"/>
        <end position="390"/>
    </location>
</feature>